<comment type="similarity">
    <text evidence="2">Belongs to the VPS37 family.</text>
</comment>
<evidence type="ECO:0000313" key="11">
    <source>
        <dbReference type="Proteomes" id="UP000822688"/>
    </source>
</evidence>
<keyword evidence="11" id="KW-1185">Reference proteome</keyword>
<feature type="compositionally biased region" description="Low complexity" evidence="8">
    <location>
        <begin position="94"/>
        <end position="110"/>
    </location>
</feature>
<evidence type="ECO:0000313" key="10">
    <source>
        <dbReference type="EMBL" id="KAG0569134.1"/>
    </source>
</evidence>
<dbReference type="PANTHER" id="PTHR13678">
    <property type="entry name" value="VACUOLAR PROTEIN SORTING-ASSOCIATED PROTEIN 37"/>
    <property type="match status" value="1"/>
</dbReference>
<name>A0A8T0HFR8_CERPU</name>
<protein>
    <recommendedName>
        <fullName evidence="9">VPS37 C-terminal domain-containing protein</fullName>
    </recommendedName>
</protein>
<sequence length="271" mass="29799">MLFSRGGQQQQQQQGQPPPPSQSWYPPSVAGAANSGPSRVPPPPPPNFGAHPSGINPLARHPVTDSRPTSGVYPPSTLAGSYSSGGYPPPTSLPPSSSGSYSSNAGPANSVAGIKDKSPEELTRLLNDKDAYSAFLHSLDEVRRLDKISEELRKSTIDESKNNLEKESEIAELRTQCMIIRNTELAASREKFEEVDKRYREVQANCSPHALLNKLQDAANEADEESENLHRSFLAGEIELLEFIQKYRKQRLHYHRRSLIRMAALSAMTPG</sequence>
<dbReference type="Pfam" id="PF07200">
    <property type="entry name" value="Mod_r"/>
    <property type="match status" value="1"/>
</dbReference>
<evidence type="ECO:0000256" key="8">
    <source>
        <dbReference type="SAM" id="MobiDB-lite"/>
    </source>
</evidence>
<gene>
    <name evidence="10" type="ORF">KC19_6G067200</name>
</gene>
<comment type="subcellular location">
    <subcellularLocation>
        <location evidence="1">Endosome</location>
    </subcellularLocation>
</comment>
<evidence type="ECO:0000256" key="3">
    <source>
        <dbReference type="ARBA" id="ARBA00022448"/>
    </source>
</evidence>
<dbReference type="Proteomes" id="UP000822688">
    <property type="component" value="Chromosome 6"/>
</dbReference>
<comment type="caution">
    <text evidence="10">The sequence shown here is derived from an EMBL/GenBank/DDBJ whole genome shotgun (WGS) entry which is preliminary data.</text>
</comment>
<dbReference type="PANTHER" id="PTHR13678:SF2">
    <property type="entry name" value="VACUOLAR PROTEIN SORTING-ASSOCIATED PROTEIN 37A"/>
    <property type="match status" value="1"/>
</dbReference>
<feature type="coiled-coil region" evidence="7">
    <location>
        <begin position="185"/>
        <end position="232"/>
    </location>
</feature>
<organism evidence="10 11">
    <name type="scientific">Ceratodon purpureus</name>
    <name type="common">Fire moss</name>
    <name type="synonym">Dicranum purpureum</name>
    <dbReference type="NCBI Taxonomy" id="3225"/>
    <lineage>
        <taxon>Eukaryota</taxon>
        <taxon>Viridiplantae</taxon>
        <taxon>Streptophyta</taxon>
        <taxon>Embryophyta</taxon>
        <taxon>Bryophyta</taxon>
        <taxon>Bryophytina</taxon>
        <taxon>Bryopsida</taxon>
        <taxon>Dicranidae</taxon>
        <taxon>Pseudoditrichales</taxon>
        <taxon>Ditrichaceae</taxon>
        <taxon>Ceratodon</taxon>
    </lineage>
</organism>
<evidence type="ECO:0000256" key="5">
    <source>
        <dbReference type="ARBA" id="ARBA00022927"/>
    </source>
</evidence>
<dbReference type="InterPro" id="IPR037202">
    <property type="entry name" value="ESCRT_assembly_dom"/>
</dbReference>
<feature type="domain" description="VPS37 C-terminal" evidence="9">
    <location>
        <begin position="189"/>
        <end position="271"/>
    </location>
</feature>
<feature type="compositionally biased region" description="Low complexity" evidence="8">
    <location>
        <begin position="1"/>
        <end position="15"/>
    </location>
</feature>
<feature type="region of interest" description="Disordered" evidence="8">
    <location>
        <begin position="1"/>
        <end position="116"/>
    </location>
</feature>
<reference evidence="10 11" key="1">
    <citation type="submission" date="2020-06" db="EMBL/GenBank/DDBJ databases">
        <title>WGS assembly of Ceratodon purpureus strain R40.</title>
        <authorList>
            <person name="Carey S.B."/>
            <person name="Jenkins J."/>
            <person name="Shu S."/>
            <person name="Lovell J.T."/>
            <person name="Sreedasyam A."/>
            <person name="Maumus F."/>
            <person name="Tiley G.P."/>
            <person name="Fernandez-Pozo N."/>
            <person name="Barry K."/>
            <person name="Chen C."/>
            <person name="Wang M."/>
            <person name="Lipzen A."/>
            <person name="Daum C."/>
            <person name="Saski C.A."/>
            <person name="Payton A.C."/>
            <person name="Mcbreen J.C."/>
            <person name="Conrad R.E."/>
            <person name="Kollar L.M."/>
            <person name="Olsson S."/>
            <person name="Huttunen S."/>
            <person name="Landis J.B."/>
            <person name="Wickett N.J."/>
            <person name="Johnson M.G."/>
            <person name="Rensing S.A."/>
            <person name="Grimwood J."/>
            <person name="Schmutz J."/>
            <person name="Mcdaniel S.F."/>
        </authorList>
    </citation>
    <scope>NUCLEOTIDE SEQUENCE [LARGE SCALE GENOMIC DNA]</scope>
    <source>
        <strain evidence="10 11">R40</strain>
    </source>
</reference>
<accession>A0A8T0HFR8</accession>
<keyword evidence="7" id="KW-0175">Coiled coil</keyword>
<proteinExistence type="inferred from homology"/>
<dbReference type="GO" id="GO:0006612">
    <property type="term" value="P:protein targeting to membrane"/>
    <property type="evidence" value="ECO:0007669"/>
    <property type="project" value="TreeGrafter"/>
</dbReference>
<evidence type="ECO:0000259" key="9">
    <source>
        <dbReference type="PROSITE" id="PS51314"/>
    </source>
</evidence>
<keyword evidence="4" id="KW-0967">Endosome</keyword>
<dbReference type="GO" id="GO:0000813">
    <property type="term" value="C:ESCRT I complex"/>
    <property type="evidence" value="ECO:0007669"/>
    <property type="project" value="TreeGrafter"/>
</dbReference>
<evidence type="ECO:0000256" key="1">
    <source>
        <dbReference type="ARBA" id="ARBA00004177"/>
    </source>
</evidence>
<evidence type="ECO:0000256" key="2">
    <source>
        <dbReference type="ARBA" id="ARBA00007617"/>
    </source>
</evidence>
<dbReference type="PROSITE" id="PS51314">
    <property type="entry name" value="VPS37_C"/>
    <property type="match status" value="1"/>
</dbReference>
<dbReference type="GO" id="GO:0043162">
    <property type="term" value="P:ubiquitin-dependent protein catabolic process via the multivesicular body sorting pathway"/>
    <property type="evidence" value="ECO:0007669"/>
    <property type="project" value="TreeGrafter"/>
</dbReference>
<dbReference type="GO" id="GO:0006623">
    <property type="term" value="P:protein targeting to vacuole"/>
    <property type="evidence" value="ECO:0007669"/>
    <property type="project" value="TreeGrafter"/>
</dbReference>
<evidence type="ECO:0000256" key="4">
    <source>
        <dbReference type="ARBA" id="ARBA00022753"/>
    </source>
</evidence>
<keyword evidence="3 6" id="KW-0813">Transport</keyword>
<evidence type="ECO:0000256" key="7">
    <source>
        <dbReference type="SAM" id="Coils"/>
    </source>
</evidence>
<dbReference type="EMBL" id="CM026427">
    <property type="protein sequence ID" value="KAG0569134.1"/>
    <property type="molecule type" value="Genomic_DNA"/>
</dbReference>
<dbReference type="SUPFAM" id="SSF140111">
    <property type="entry name" value="Endosomal sorting complex assembly domain"/>
    <property type="match status" value="1"/>
</dbReference>
<keyword evidence="5 6" id="KW-0653">Protein transport</keyword>
<dbReference type="AlphaFoldDB" id="A0A8T0HFR8"/>
<evidence type="ECO:0000256" key="6">
    <source>
        <dbReference type="PROSITE-ProRule" id="PRU00646"/>
    </source>
</evidence>
<dbReference type="Gene3D" id="1.10.287.660">
    <property type="entry name" value="Helix hairpin bin"/>
    <property type="match status" value="1"/>
</dbReference>
<dbReference type="InterPro" id="IPR009851">
    <property type="entry name" value="Mod_r"/>
</dbReference>
<dbReference type="InterPro" id="IPR029012">
    <property type="entry name" value="Helix_hairpin_bin_sf"/>
</dbReference>